<comment type="caution">
    <text evidence="7">The sequence shown here is derived from an EMBL/GenBank/DDBJ whole genome shotgun (WGS) entry which is preliminary data.</text>
</comment>
<proteinExistence type="inferred from homology"/>
<name>A0A255XRZ4_9PROT</name>
<dbReference type="Pfam" id="PF00294">
    <property type="entry name" value="PfkB"/>
    <property type="match status" value="1"/>
</dbReference>
<accession>A0A255XRZ4</accession>
<dbReference type="AlphaFoldDB" id="A0A255XRZ4"/>
<dbReference type="InterPro" id="IPR050306">
    <property type="entry name" value="PfkB_Carbo_kinase"/>
</dbReference>
<dbReference type="OrthoDB" id="9795789at2"/>
<evidence type="ECO:0000256" key="5">
    <source>
        <dbReference type="ARBA" id="ARBA00022840"/>
    </source>
</evidence>
<dbReference type="GO" id="GO:0016301">
    <property type="term" value="F:kinase activity"/>
    <property type="evidence" value="ECO:0007669"/>
    <property type="project" value="UniProtKB-KW"/>
</dbReference>
<dbReference type="InterPro" id="IPR011611">
    <property type="entry name" value="PfkB_dom"/>
</dbReference>
<dbReference type="EMBL" id="NOXS01000032">
    <property type="protein sequence ID" value="OYQ19010.1"/>
    <property type="molecule type" value="Genomic_DNA"/>
</dbReference>
<dbReference type="PANTHER" id="PTHR43085:SF1">
    <property type="entry name" value="PSEUDOURIDINE KINASE-RELATED"/>
    <property type="match status" value="1"/>
</dbReference>
<comment type="similarity">
    <text evidence="1">Belongs to the carbohydrate kinase PfkB family.</text>
</comment>
<keyword evidence="4" id="KW-0418">Kinase</keyword>
<evidence type="ECO:0000313" key="8">
    <source>
        <dbReference type="Proteomes" id="UP000216361"/>
    </source>
</evidence>
<keyword evidence="5" id="KW-0067">ATP-binding</keyword>
<reference evidence="7 8" key="1">
    <citation type="submission" date="2017-07" db="EMBL/GenBank/DDBJ databases">
        <title>Elstera cyanobacteriorum sp. nov., a novel bacterium isolated from cyanobacterial aggregates in a eutrophic lake.</title>
        <authorList>
            <person name="Cai H."/>
        </authorList>
    </citation>
    <scope>NUCLEOTIDE SEQUENCE [LARGE SCALE GENOMIC DNA]</scope>
    <source>
        <strain evidence="7 8">TH019</strain>
    </source>
</reference>
<evidence type="ECO:0000313" key="7">
    <source>
        <dbReference type="EMBL" id="OYQ19010.1"/>
    </source>
</evidence>
<keyword evidence="8" id="KW-1185">Reference proteome</keyword>
<evidence type="ECO:0000256" key="2">
    <source>
        <dbReference type="ARBA" id="ARBA00022679"/>
    </source>
</evidence>
<dbReference type="PROSITE" id="PS00584">
    <property type="entry name" value="PFKB_KINASES_2"/>
    <property type="match status" value="1"/>
</dbReference>
<feature type="domain" description="Carbohydrate kinase PfkB" evidence="6">
    <location>
        <begin position="17"/>
        <end position="286"/>
    </location>
</feature>
<protein>
    <recommendedName>
        <fullName evidence="6">Carbohydrate kinase PfkB domain-containing protein</fullName>
    </recommendedName>
</protein>
<evidence type="ECO:0000259" key="6">
    <source>
        <dbReference type="Pfam" id="PF00294"/>
    </source>
</evidence>
<dbReference type="GO" id="GO:0005524">
    <property type="term" value="F:ATP binding"/>
    <property type="evidence" value="ECO:0007669"/>
    <property type="project" value="UniProtKB-KW"/>
</dbReference>
<keyword evidence="2" id="KW-0808">Transferase</keyword>
<evidence type="ECO:0000256" key="3">
    <source>
        <dbReference type="ARBA" id="ARBA00022741"/>
    </source>
</evidence>
<evidence type="ECO:0000256" key="1">
    <source>
        <dbReference type="ARBA" id="ARBA00010688"/>
    </source>
</evidence>
<dbReference type="PANTHER" id="PTHR43085">
    <property type="entry name" value="HEXOKINASE FAMILY MEMBER"/>
    <property type="match status" value="1"/>
</dbReference>
<dbReference type="Gene3D" id="3.40.1190.20">
    <property type="match status" value="1"/>
</dbReference>
<sequence length="298" mass="30737">MVPTVSADGQPCLRPLPGGALFNTAIALGRLGAPTAFFAPISTDPFGDLLRATLADSGVQTDLAPRTDRFTAMAFVTLTDGQARYRFVDQGSAGVMLAPADLPALPPAITALHFGATSLMQEPCGSAFEALALREAGKRLISLDPNIRPALLAEPDAYRARLARLIAVTDILKLSDEDLAWIGGEGVIDHWLDAGVKLVVVTRGGAGAEAWADCGHVVVPAVRVPVADTIGAGDTFAAGVLAGLAACGRLTPDGIARFEIGDLRRALSLAARAAAVTVSRTGANPPWAHELAPTVPVV</sequence>
<dbReference type="InterPro" id="IPR002173">
    <property type="entry name" value="Carboh/pur_kinase_PfkB_CS"/>
</dbReference>
<dbReference type="SUPFAM" id="SSF53613">
    <property type="entry name" value="Ribokinase-like"/>
    <property type="match status" value="1"/>
</dbReference>
<dbReference type="Proteomes" id="UP000216361">
    <property type="component" value="Unassembled WGS sequence"/>
</dbReference>
<gene>
    <name evidence="7" type="ORF">CHR90_11560</name>
</gene>
<organism evidence="7 8">
    <name type="scientific">Elstera cyanobacteriorum</name>
    <dbReference type="NCBI Taxonomy" id="2022747"/>
    <lineage>
        <taxon>Bacteria</taxon>
        <taxon>Pseudomonadati</taxon>
        <taxon>Pseudomonadota</taxon>
        <taxon>Alphaproteobacteria</taxon>
        <taxon>Rhodospirillales</taxon>
        <taxon>Rhodospirillaceae</taxon>
        <taxon>Elstera</taxon>
    </lineage>
</organism>
<evidence type="ECO:0000256" key="4">
    <source>
        <dbReference type="ARBA" id="ARBA00022777"/>
    </source>
</evidence>
<dbReference type="InterPro" id="IPR029056">
    <property type="entry name" value="Ribokinase-like"/>
</dbReference>
<keyword evidence="3" id="KW-0547">Nucleotide-binding</keyword>